<name>A0A2G1VF77_9GAMM</name>
<dbReference type="InterPro" id="IPR031571">
    <property type="entry name" value="RcpC_dom"/>
</dbReference>
<dbReference type="Proteomes" id="UP000229044">
    <property type="component" value="Unassembled WGS sequence"/>
</dbReference>
<dbReference type="Pfam" id="PF08666">
    <property type="entry name" value="SAF"/>
    <property type="match status" value="1"/>
</dbReference>
<evidence type="ECO:0000313" key="2">
    <source>
        <dbReference type="EMBL" id="PHQ25169.1"/>
    </source>
</evidence>
<evidence type="ECO:0000259" key="1">
    <source>
        <dbReference type="SMART" id="SM00858"/>
    </source>
</evidence>
<reference evidence="2 3" key="1">
    <citation type="submission" date="2017-09" db="EMBL/GenBank/DDBJ databases">
        <title>The draft genome sequences of Marinobacter guineae M3B.</title>
        <authorList>
            <person name="Cao J."/>
        </authorList>
    </citation>
    <scope>NUCLEOTIDE SEQUENCE [LARGE SCALE GENOMIC DNA]</scope>
    <source>
        <strain evidence="2 3">M3B</strain>
    </source>
</reference>
<dbReference type="EMBL" id="NTFI01000003">
    <property type="protein sequence ID" value="PHQ25169.1"/>
    <property type="molecule type" value="Genomic_DNA"/>
</dbReference>
<accession>A0A2G1VF77</accession>
<sequence>MAGFLKTGGLVLLALTFAGLAGWGTLSYLNSREAELRQAAASMDGPAVEIVVASTAVSPGESITLDNMAIAEVPQKYLPQDAIPPAEFELYAEKSILVPLDPGRPLLKSYISGLSHQSSFSAHLKKGWRAITLPVDELNAVAGMLEAGDFIDLVISGEQENVEGETKGYVLRRLMEKVEVLATGTMTRIDAKYAKANGVYPDEPFYGTITISVPAHLVTEILMARENDTLNVLLRHPKDEGVASYPGGSRGLQTDAFGIETIGGKAENGLLEAQYLQPAYGESKGRVDRYRLAQKFRGAVATTQNQNAVESE</sequence>
<keyword evidence="3" id="KW-1185">Reference proteome</keyword>
<proteinExistence type="predicted"/>
<gene>
    <name evidence="2" type="primary">cpaB</name>
    <name evidence="2" type="ORF">CLH62_12540</name>
</gene>
<organism evidence="2 3">
    <name type="scientific">Marinobacter guineae</name>
    <dbReference type="NCBI Taxonomy" id="432303"/>
    <lineage>
        <taxon>Bacteria</taxon>
        <taxon>Pseudomonadati</taxon>
        <taxon>Pseudomonadota</taxon>
        <taxon>Gammaproteobacteria</taxon>
        <taxon>Pseudomonadales</taxon>
        <taxon>Marinobacteraceae</taxon>
        <taxon>Marinobacter</taxon>
    </lineage>
</organism>
<dbReference type="RefSeq" id="WP_099618480.1">
    <property type="nucleotide sequence ID" value="NZ_KZ319340.1"/>
</dbReference>
<dbReference type="InterPro" id="IPR017592">
    <property type="entry name" value="Pilus_assmbl_Flp-typ_CpaB"/>
</dbReference>
<dbReference type="AlphaFoldDB" id="A0A2G1VF77"/>
<comment type="caution">
    <text evidence="2">The sequence shown here is derived from an EMBL/GenBank/DDBJ whole genome shotgun (WGS) entry which is preliminary data.</text>
</comment>
<dbReference type="NCBIfam" id="TIGR03177">
    <property type="entry name" value="pilus_cpaB"/>
    <property type="match status" value="1"/>
</dbReference>
<dbReference type="OrthoDB" id="2037472at2"/>
<dbReference type="InterPro" id="IPR013974">
    <property type="entry name" value="SAF"/>
</dbReference>
<protein>
    <submittedName>
        <fullName evidence="2">Flp pilus assembly protein CpaB</fullName>
    </submittedName>
</protein>
<dbReference type="Pfam" id="PF16976">
    <property type="entry name" value="RcpC"/>
    <property type="match status" value="1"/>
</dbReference>
<evidence type="ECO:0000313" key="3">
    <source>
        <dbReference type="Proteomes" id="UP000229044"/>
    </source>
</evidence>
<dbReference type="CDD" id="cd11614">
    <property type="entry name" value="SAF_CpaB_FlgA_like"/>
    <property type="match status" value="1"/>
</dbReference>
<feature type="domain" description="SAF" evidence="1">
    <location>
        <begin position="48"/>
        <end position="112"/>
    </location>
</feature>
<dbReference type="SMART" id="SM00858">
    <property type="entry name" value="SAF"/>
    <property type="match status" value="1"/>
</dbReference>